<gene>
    <name evidence="2" type="primary">RE1_2743</name>
    <name evidence="2" type="ORF">CK203_015747</name>
</gene>
<evidence type="ECO:0000259" key="1">
    <source>
        <dbReference type="Pfam" id="PF07727"/>
    </source>
</evidence>
<dbReference type="PANTHER" id="PTHR31984:SF12">
    <property type="entry name" value="THIOREDOXIN DOMAIN-CONTAINING PROTEIN"/>
    <property type="match status" value="1"/>
</dbReference>
<protein>
    <submittedName>
        <fullName evidence="2">Retrovirus-related Pol polyprotein from transposon RE1</fullName>
    </submittedName>
</protein>
<proteinExistence type="predicted"/>
<dbReference type="PANTHER" id="PTHR31984">
    <property type="entry name" value="TRANSPORTER, PUTATIVE (DUF179)-RELATED"/>
    <property type="match status" value="1"/>
</dbReference>
<dbReference type="Pfam" id="PF07727">
    <property type="entry name" value="RVT_2"/>
    <property type="match status" value="1"/>
</dbReference>
<evidence type="ECO:0000313" key="2">
    <source>
        <dbReference type="EMBL" id="RVX11453.1"/>
    </source>
</evidence>
<evidence type="ECO:0000313" key="3">
    <source>
        <dbReference type="Proteomes" id="UP000288805"/>
    </source>
</evidence>
<dbReference type="EMBL" id="QGNW01000030">
    <property type="protein sequence ID" value="RVX11453.1"/>
    <property type="molecule type" value="Genomic_DNA"/>
</dbReference>
<dbReference type="AlphaFoldDB" id="A0A438JR79"/>
<dbReference type="Pfam" id="PF02622">
    <property type="entry name" value="DUF179"/>
    <property type="match status" value="1"/>
</dbReference>
<dbReference type="Proteomes" id="UP000288805">
    <property type="component" value="Unassembled WGS sequence"/>
</dbReference>
<sequence>MDVKNAFLHGDLKEDIYMTPPQGLFSTPSSDVCHLKRSLYGLKQALCAWFDKFHSTLLDFHFVQSNFDSSLFLRKTAIGIVVLLVYVDDIVITGTDSQLIEQLQQHLKASFHMKDLGHLQYFLGLKVQTTLEGTYLHQHKYTQEVITLAGLQDGNLVLTPLEVSQFMQAPRHLHLLVVRRIIRYLKGTSGCGLFFPVGSSLLLAGYSDADWAGCADTRRSVTGWCMFLGNALISWKSKKQARVSKSSTKSKYCAMSCACFEIVWLSGLLAELGFPQLQPTPLHADNTSAIQIAANPVFHEQTKYVEVDCHSIHEAFDGGVINLPHISTVLQTADVFTKALTQHRRLPQLEPKLIEACGILWTKAEKKIRNQNLFKEASPTIIHEEAPVAKEKQHEVLLKNRNPKRAYKYNRIRSYTSSRSHEAAYHVVVGSILVATDKLLDAHPFDKSTILIVKADQATGFHGLIINKHINWESLNELAEGVDHLKEAPLSFGGPVVKRGKPLVALTRRVFKDQYPEVLPGVYFLDQSATVSEIEGLKSGNESVTEYWFFVGFSNWGWDQLFDEIAEGAWNITDDDMGQLDWPLR</sequence>
<dbReference type="SUPFAM" id="SSF56672">
    <property type="entry name" value="DNA/RNA polymerases"/>
    <property type="match status" value="1"/>
</dbReference>
<feature type="domain" description="Reverse transcriptase Ty1/copia-type" evidence="1">
    <location>
        <begin position="1"/>
        <end position="162"/>
    </location>
</feature>
<dbReference type="Gene3D" id="3.40.1740.10">
    <property type="entry name" value="VC0467-like"/>
    <property type="match status" value="1"/>
</dbReference>
<accession>A0A438JR79</accession>
<dbReference type="CDD" id="cd09272">
    <property type="entry name" value="RNase_HI_RT_Ty1"/>
    <property type="match status" value="1"/>
</dbReference>
<reference evidence="2 3" key="1">
    <citation type="journal article" date="2018" name="PLoS Genet.">
        <title>Population sequencing reveals clonal diversity and ancestral inbreeding in the grapevine cultivar Chardonnay.</title>
        <authorList>
            <person name="Roach M.J."/>
            <person name="Johnson D.L."/>
            <person name="Bohlmann J."/>
            <person name="van Vuuren H.J."/>
            <person name="Jones S.J."/>
            <person name="Pretorius I.S."/>
            <person name="Schmidt S.A."/>
            <person name="Borneman A.R."/>
        </authorList>
    </citation>
    <scope>NUCLEOTIDE SEQUENCE [LARGE SCALE GENOMIC DNA]</scope>
    <source>
        <strain evidence="3">cv. Chardonnay</strain>
        <tissue evidence="2">Leaf</tissue>
    </source>
</reference>
<dbReference type="InterPro" id="IPR013103">
    <property type="entry name" value="RVT_2"/>
</dbReference>
<dbReference type="InterPro" id="IPR003774">
    <property type="entry name" value="AlgH-like"/>
</dbReference>
<dbReference type="InterPro" id="IPR043502">
    <property type="entry name" value="DNA/RNA_pol_sf"/>
</dbReference>
<dbReference type="SUPFAM" id="SSF143456">
    <property type="entry name" value="VC0467-like"/>
    <property type="match status" value="1"/>
</dbReference>
<comment type="caution">
    <text evidence="2">The sequence shown here is derived from an EMBL/GenBank/DDBJ whole genome shotgun (WGS) entry which is preliminary data.</text>
</comment>
<name>A0A438JR79_VITVI</name>
<organism evidence="2 3">
    <name type="scientific">Vitis vinifera</name>
    <name type="common">Grape</name>
    <dbReference type="NCBI Taxonomy" id="29760"/>
    <lineage>
        <taxon>Eukaryota</taxon>
        <taxon>Viridiplantae</taxon>
        <taxon>Streptophyta</taxon>
        <taxon>Embryophyta</taxon>
        <taxon>Tracheophyta</taxon>
        <taxon>Spermatophyta</taxon>
        <taxon>Magnoliopsida</taxon>
        <taxon>eudicotyledons</taxon>
        <taxon>Gunneridae</taxon>
        <taxon>Pentapetalae</taxon>
        <taxon>rosids</taxon>
        <taxon>Vitales</taxon>
        <taxon>Vitaceae</taxon>
        <taxon>Viteae</taxon>
        <taxon>Vitis</taxon>
    </lineage>
</organism>